<dbReference type="Proteomes" id="UP000748756">
    <property type="component" value="Unassembled WGS sequence"/>
</dbReference>
<accession>A0A9P5S2A5</accession>
<gene>
    <name evidence="2" type="ORF">BG015_003412</name>
</gene>
<feature type="region of interest" description="Disordered" evidence="1">
    <location>
        <begin position="121"/>
        <end position="145"/>
    </location>
</feature>
<comment type="caution">
    <text evidence="2">The sequence shown here is derived from an EMBL/GenBank/DDBJ whole genome shotgun (WGS) entry which is preliminary data.</text>
</comment>
<organism evidence="2 3">
    <name type="scientific">Linnemannia schmuckeri</name>
    <dbReference type="NCBI Taxonomy" id="64567"/>
    <lineage>
        <taxon>Eukaryota</taxon>
        <taxon>Fungi</taxon>
        <taxon>Fungi incertae sedis</taxon>
        <taxon>Mucoromycota</taxon>
        <taxon>Mortierellomycotina</taxon>
        <taxon>Mortierellomycetes</taxon>
        <taxon>Mortierellales</taxon>
        <taxon>Mortierellaceae</taxon>
        <taxon>Linnemannia</taxon>
    </lineage>
</organism>
<proteinExistence type="predicted"/>
<reference evidence="2" key="1">
    <citation type="journal article" date="2020" name="Fungal Divers.">
        <title>Resolving the Mortierellaceae phylogeny through synthesis of multi-gene phylogenetics and phylogenomics.</title>
        <authorList>
            <person name="Vandepol N."/>
            <person name="Liber J."/>
            <person name="Desiro A."/>
            <person name="Na H."/>
            <person name="Kennedy M."/>
            <person name="Barry K."/>
            <person name="Grigoriev I.V."/>
            <person name="Miller A.N."/>
            <person name="O'Donnell K."/>
            <person name="Stajich J.E."/>
            <person name="Bonito G."/>
        </authorList>
    </citation>
    <scope>NUCLEOTIDE SEQUENCE</scope>
    <source>
        <strain evidence="2">NRRL 6426</strain>
    </source>
</reference>
<dbReference type="EMBL" id="JAAAUQ010000175">
    <property type="protein sequence ID" value="KAF9153435.1"/>
    <property type="molecule type" value="Genomic_DNA"/>
</dbReference>
<evidence type="ECO:0000313" key="3">
    <source>
        <dbReference type="Proteomes" id="UP000748756"/>
    </source>
</evidence>
<feature type="region of interest" description="Disordered" evidence="1">
    <location>
        <begin position="1"/>
        <end position="66"/>
    </location>
</feature>
<protein>
    <submittedName>
        <fullName evidence="2">Uncharacterized protein</fullName>
    </submittedName>
</protein>
<dbReference type="AlphaFoldDB" id="A0A9P5S2A5"/>
<keyword evidence="3" id="KW-1185">Reference proteome</keyword>
<sequence>MTLDSSNTSERHATLAEAVEGAPASPLQYQQKPASGGSGSNNNTHSTPSQNVAPTNPDAAPKSHGSKSITKEFVEMKHNLQGVILSMERLGIALVQANQLSAQEASVESIKQSINDLLHTNRDRPARNPFRARAPKSASRKFPRPHPFRKTWSNKLLEPFNLTPLESLDRVELKKATLKCMEADGLTIDHPGYLAKNILGPLVNGDDTTLQLRGNKLQNFAFYAIVDVLDGASSEAQIVILVNRVTVRSSQMLAESLKAHLDHAELKVDVHVVPEDKILDLVPLAKSTPNKPTVFVSAPSTFTRMKEAGVIRPKNVHILVVYEAEYVLQTNSNIEAIKTALANFDVCQVILACQHGTTDVIKAEEQFNFTDDKITFSEDYANLHSAHHKYFVANGKNDELLRHAVELSKTQTVVVVCHDGQEAAKVREQLKDDVELLVTSRAADAKAEAGGVVGGMFVTSLASSQVLEGTPHTPVRWILNLAGTTLTTDGYLRMLGTYMDIGEACTVLSKVGSPATLKELEEFGVEFEAISETSKL</sequence>
<evidence type="ECO:0000313" key="2">
    <source>
        <dbReference type="EMBL" id="KAF9153435.1"/>
    </source>
</evidence>
<evidence type="ECO:0000256" key="1">
    <source>
        <dbReference type="SAM" id="MobiDB-lite"/>
    </source>
</evidence>
<name>A0A9P5S2A5_9FUNG</name>
<dbReference type="OrthoDB" id="283883at2759"/>
<feature type="compositionally biased region" description="Polar residues" evidence="1">
    <location>
        <begin position="44"/>
        <end position="54"/>
    </location>
</feature>